<dbReference type="RefSeq" id="WP_147043559.1">
    <property type="nucleotide sequence ID" value="NZ_BAABIR010000001.1"/>
</dbReference>
<evidence type="ECO:0000313" key="2">
    <source>
        <dbReference type="Proteomes" id="UP000321249"/>
    </source>
</evidence>
<accession>A0A5C6TUM4</accession>
<reference evidence="1 2" key="1">
    <citation type="journal article" date="2015" name="J. Microbiol.">
        <title>Sphingosinicella ginsenosidimutans sp. nov., with ginsenoside converting activity.</title>
        <authorList>
            <person name="Kim J.K."/>
            <person name="Kang M.S."/>
            <person name="Park S.C."/>
            <person name="Kim K.M."/>
            <person name="Choi K."/>
            <person name="Yoon M.H."/>
            <person name="Im W.T."/>
        </authorList>
    </citation>
    <scope>NUCLEOTIDE SEQUENCE [LARGE SCALE GENOMIC DNA]</scope>
    <source>
        <strain evidence="1 2">BS-11</strain>
    </source>
</reference>
<comment type="caution">
    <text evidence="1">The sequence shown here is derived from an EMBL/GenBank/DDBJ whole genome shotgun (WGS) entry which is preliminary data.</text>
</comment>
<dbReference type="Proteomes" id="UP000321249">
    <property type="component" value="Unassembled WGS sequence"/>
</dbReference>
<dbReference type="EMBL" id="VOQQ01000001">
    <property type="protein sequence ID" value="TXC64153.1"/>
    <property type="molecule type" value="Genomic_DNA"/>
</dbReference>
<keyword evidence="2" id="KW-1185">Reference proteome</keyword>
<sequence>MRNAPDHARMFIEFAAAEGAMVRMLGLVERRGFIVHRAAMAEQPCGRRATLALTVEPRDESRSIDRLALQLGRLHGVGRVDHETALIREQAA</sequence>
<proteinExistence type="predicted"/>
<gene>
    <name evidence="1" type="ORF">FRZ32_11080</name>
</gene>
<protein>
    <submittedName>
        <fullName evidence="1">Acetolactate synthase 3 regulatory subunit domain protein</fullName>
    </submittedName>
</protein>
<evidence type="ECO:0000313" key="1">
    <source>
        <dbReference type="EMBL" id="TXC64153.1"/>
    </source>
</evidence>
<organism evidence="1 2">
    <name type="scientific">Allosphingosinicella ginsenosidimutans</name>
    <dbReference type="NCBI Taxonomy" id="1176539"/>
    <lineage>
        <taxon>Bacteria</taxon>
        <taxon>Pseudomonadati</taxon>
        <taxon>Pseudomonadota</taxon>
        <taxon>Alphaproteobacteria</taxon>
        <taxon>Sphingomonadales</taxon>
        <taxon>Sphingomonadaceae</taxon>
        <taxon>Allosphingosinicella</taxon>
    </lineage>
</organism>
<dbReference type="Pfam" id="PF13710">
    <property type="entry name" value="ACT_5"/>
    <property type="match status" value="1"/>
</dbReference>
<dbReference type="AlphaFoldDB" id="A0A5C6TUM4"/>
<dbReference type="OrthoDB" id="6198158at2"/>
<name>A0A5C6TUM4_9SPHN</name>